<protein>
    <submittedName>
        <fullName evidence="3">Chaperonin GroEL (HSP60 family)</fullName>
    </submittedName>
</protein>
<evidence type="ECO:0000313" key="3">
    <source>
        <dbReference type="EMBL" id="SHL39397.1"/>
    </source>
</evidence>
<name>A0A1M7A9L6_9RHOB</name>
<dbReference type="InterPro" id="IPR027410">
    <property type="entry name" value="TCP-1-like_intermed_sf"/>
</dbReference>
<dbReference type="Proteomes" id="UP000183974">
    <property type="component" value="Unassembled WGS sequence"/>
</dbReference>
<dbReference type="GO" id="GO:0042026">
    <property type="term" value="P:protein refolding"/>
    <property type="evidence" value="ECO:0007669"/>
    <property type="project" value="InterPro"/>
</dbReference>
<dbReference type="InterPro" id="IPR027409">
    <property type="entry name" value="GroEL-like_apical_dom_sf"/>
</dbReference>
<dbReference type="Gene3D" id="3.50.7.10">
    <property type="entry name" value="GroEL"/>
    <property type="match status" value="1"/>
</dbReference>
<dbReference type="SUPFAM" id="SSF48592">
    <property type="entry name" value="GroEL equatorial domain-like"/>
    <property type="match status" value="1"/>
</dbReference>
<dbReference type="InterPro" id="IPR001844">
    <property type="entry name" value="Cpn60/GroEL"/>
</dbReference>
<sequence>MSASRVLFGDQLRLSISDRLSPALRAAAAGLGPQGRTAVYSQGGSVRRAETGADVIRHFTGQSAAEKLLRETFVAADQDLQDGTARLAAMVESALATSRKAVAAGIHPTVLSRAVSGLFPEVNAAFASCTESFDDPAPVLNAFDLSDAAADGMRQAIVAAGREGHVEVSEHPEEGIVFTASQGFIVDMEPSLGGTLTDMARVFVLVVNDVIQDLKPLLPVIEGFAKSDKSLVIAARGLEGEAKTLLERNRVAGILRVSAFVPVDKGPRAAEVLTDLAIATGSILISEETGRSLKHLTPDMLGAASGLTRQGQRITFLEPGGDEKEIALRLKGIAAEVARNRYLSLDREHAQRRLSRLAGRWVELSVGTDATNPGLTGEVRRALSSIRSAQAYGTIEGAGRGLVSVAELIGASEAHSPQERAARRIVSDALRAPADKLRFNVGQDAGYADWNADVPKLCDPVDLSRSLLEIAVSLALQMMTLEAAVLRN</sequence>
<proteinExistence type="inferred from homology"/>
<evidence type="ECO:0000256" key="1">
    <source>
        <dbReference type="ARBA" id="ARBA00006607"/>
    </source>
</evidence>
<keyword evidence="4" id="KW-1185">Reference proteome</keyword>
<dbReference type="PRINTS" id="PR00298">
    <property type="entry name" value="CHAPERONIN60"/>
</dbReference>
<dbReference type="AlphaFoldDB" id="A0A1M7A9L6"/>
<dbReference type="EMBL" id="FRBR01000002">
    <property type="protein sequence ID" value="SHL39397.1"/>
    <property type="molecule type" value="Genomic_DNA"/>
</dbReference>
<reference evidence="3 4" key="1">
    <citation type="submission" date="2016-11" db="EMBL/GenBank/DDBJ databases">
        <authorList>
            <person name="Jaros S."/>
            <person name="Januszkiewicz K."/>
            <person name="Wedrychowicz H."/>
        </authorList>
    </citation>
    <scope>NUCLEOTIDE SEQUENCE [LARGE SCALE GENOMIC DNA]</scope>
    <source>
        <strain evidence="3 4">DSM 29589</strain>
    </source>
</reference>
<dbReference type="InterPro" id="IPR027413">
    <property type="entry name" value="GROEL-like_equatorial_sf"/>
</dbReference>
<dbReference type="Gene3D" id="1.10.560.10">
    <property type="entry name" value="GroEL-like equatorial domain"/>
    <property type="match status" value="1"/>
</dbReference>
<comment type="similarity">
    <text evidence="1">Belongs to the chaperonin (HSP60) family.</text>
</comment>
<dbReference type="RefSeq" id="WP_073033931.1">
    <property type="nucleotide sequence ID" value="NZ_BMLR01000002.1"/>
</dbReference>
<gene>
    <name evidence="3" type="ORF">SAMN05444398_102234</name>
</gene>
<dbReference type="Gene3D" id="3.30.260.10">
    <property type="entry name" value="TCP-1-like chaperonin intermediate domain"/>
    <property type="match status" value="1"/>
</dbReference>
<dbReference type="OrthoDB" id="9131062at2"/>
<accession>A0A1M7A9L6</accession>
<dbReference type="PANTHER" id="PTHR45633">
    <property type="entry name" value="60 KDA HEAT SHOCK PROTEIN, MITOCHONDRIAL"/>
    <property type="match status" value="1"/>
</dbReference>
<evidence type="ECO:0000256" key="2">
    <source>
        <dbReference type="ARBA" id="ARBA00023186"/>
    </source>
</evidence>
<dbReference type="GO" id="GO:0140662">
    <property type="term" value="F:ATP-dependent protein folding chaperone"/>
    <property type="evidence" value="ECO:0007669"/>
    <property type="project" value="InterPro"/>
</dbReference>
<organism evidence="3 4">
    <name type="scientific">Roseovarius pacificus</name>
    <dbReference type="NCBI Taxonomy" id="337701"/>
    <lineage>
        <taxon>Bacteria</taxon>
        <taxon>Pseudomonadati</taxon>
        <taxon>Pseudomonadota</taxon>
        <taxon>Alphaproteobacteria</taxon>
        <taxon>Rhodobacterales</taxon>
        <taxon>Roseobacteraceae</taxon>
        <taxon>Roseovarius</taxon>
    </lineage>
</organism>
<evidence type="ECO:0000313" key="4">
    <source>
        <dbReference type="Proteomes" id="UP000183974"/>
    </source>
</evidence>
<dbReference type="SUPFAM" id="SSF52029">
    <property type="entry name" value="GroEL apical domain-like"/>
    <property type="match status" value="1"/>
</dbReference>
<keyword evidence="2" id="KW-0143">Chaperone</keyword>
<dbReference type="STRING" id="337701.SAMN05444398_102234"/>